<proteinExistence type="predicted"/>
<dbReference type="AlphaFoldDB" id="A0A412BVM0"/>
<organism evidence="2 3">
    <name type="scientific">Mediterraneibacter gnavus</name>
    <name type="common">Ruminococcus gnavus</name>
    <dbReference type="NCBI Taxonomy" id="33038"/>
    <lineage>
        <taxon>Bacteria</taxon>
        <taxon>Bacillati</taxon>
        <taxon>Bacillota</taxon>
        <taxon>Clostridia</taxon>
        <taxon>Lachnospirales</taxon>
        <taxon>Lachnospiraceae</taxon>
        <taxon>Mediterraneibacter</taxon>
    </lineage>
</organism>
<evidence type="ECO:0000313" key="2">
    <source>
        <dbReference type="EMBL" id="RGQ63821.1"/>
    </source>
</evidence>
<name>A0A412BVM0_MEDGN</name>
<dbReference type="Proteomes" id="UP000286137">
    <property type="component" value="Unassembled WGS sequence"/>
</dbReference>
<keyword evidence="1" id="KW-0732">Signal</keyword>
<feature type="signal peptide" evidence="1">
    <location>
        <begin position="1"/>
        <end position="29"/>
    </location>
</feature>
<feature type="chain" id="PRO_5019165106" evidence="1">
    <location>
        <begin position="30"/>
        <end position="68"/>
    </location>
</feature>
<gene>
    <name evidence="2" type="ORF">DWY88_12915</name>
</gene>
<accession>A0A412BVM0</accession>
<dbReference type="EMBL" id="QRTJ01000030">
    <property type="protein sequence ID" value="RGQ63821.1"/>
    <property type="molecule type" value="Genomic_DNA"/>
</dbReference>
<reference evidence="2 3" key="1">
    <citation type="submission" date="2018-08" db="EMBL/GenBank/DDBJ databases">
        <title>A genome reference for cultivated species of the human gut microbiota.</title>
        <authorList>
            <person name="Zou Y."/>
            <person name="Xue W."/>
            <person name="Luo G."/>
        </authorList>
    </citation>
    <scope>NUCLEOTIDE SEQUENCE [LARGE SCALE GENOMIC DNA]</scope>
    <source>
        <strain evidence="2 3">AF27-4BH</strain>
    </source>
</reference>
<evidence type="ECO:0000256" key="1">
    <source>
        <dbReference type="SAM" id="SignalP"/>
    </source>
</evidence>
<evidence type="ECO:0000313" key="3">
    <source>
        <dbReference type="Proteomes" id="UP000286137"/>
    </source>
</evidence>
<feature type="non-terminal residue" evidence="2">
    <location>
        <position position="68"/>
    </location>
</feature>
<protein>
    <submittedName>
        <fullName evidence="2">Uncharacterized protein</fullName>
    </submittedName>
</protein>
<comment type="caution">
    <text evidence="2">The sequence shown here is derived from an EMBL/GenBank/DDBJ whole genome shotgun (WGS) entry which is preliminary data.</text>
</comment>
<sequence length="68" mass="7514">MKKMLKRLCMGFLALATVVTALPTTPVQAESKQYWTESAERVGIIEKVMNDGSISSTFNEGMMKVEGE</sequence>